<sequence>MMDLHQQWPMTQLTFTPWNLKFADEGKDIVLASHAYGGVDATESAKGLSRRTARKMGRKEGLSDWRIYGRSCLLQVMQCKVYMLKDGIVDYITVEASSSFLFPCLQSHFNISEIPGMQATMAPIV</sequence>
<dbReference type="OrthoDB" id="1263307at2759"/>
<evidence type="ECO:0000313" key="1">
    <source>
        <dbReference type="EMBL" id="OCK77854.1"/>
    </source>
</evidence>
<dbReference type="Proteomes" id="UP000250266">
    <property type="component" value="Unassembled WGS sequence"/>
</dbReference>
<dbReference type="AlphaFoldDB" id="A0A8E2JDB4"/>
<protein>
    <submittedName>
        <fullName evidence="1">Uncharacterized protein</fullName>
    </submittedName>
</protein>
<accession>A0A8E2JDB4</accession>
<proteinExistence type="predicted"/>
<reference evidence="1 2" key="1">
    <citation type="journal article" date="2016" name="Nat. Commun.">
        <title>Ectomycorrhizal ecology is imprinted in the genome of the dominant symbiotic fungus Cenococcum geophilum.</title>
        <authorList>
            <consortium name="DOE Joint Genome Institute"/>
            <person name="Peter M."/>
            <person name="Kohler A."/>
            <person name="Ohm R.A."/>
            <person name="Kuo A."/>
            <person name="Krutzmann J."/>
            <person name="Morin E."/>
            <person name="Arend M."/>
            <person name="Barry K.W."/>
            <person name="Binder M."/>
            <person name="Choi C."/>
            <person name="Clum A."/>
            <person name="Copeland A."/>
            <person name="Grisel N."/>
            <person name="Haridas S."/>
            <person name="Kipfer T."/>
            <person name="LaButti K."/>
            <person name="Lindquist E."/>
            <person name="Lipzen A."/>
            <person name="Maire R."/>
            <person name="Meier B."/>
            <person name="Mihaltcheva S."/>
            <person name="Molinier V."/>
            <person name="Murat C."/>
            <person name="Poggeler S."/>
            <person name="Quandt C.A."/>
            <person name="Sperisen C."/>
            <person name="Tritt A."/>
            <person name="Tisserant E."/>
            <person name="Crous P.W."/>
            <person name="Henrissat B."/>
            <person name="Nehls U."/>
            <person name="Egli S."/>
            <person name="Spatafora J.W."/>
            <person name="Grigoriev I.V."/>
            <person name="Martin F.M."/>
        </authorList>
    </citation>
    <scope>NUCLEOTIDE SEQUENCE [LARGE SCALE GENOMIC DNA]</scope>
    <source>
        <strain evidence="1 2">CBS 459.81</strain>
    </source>
</reference>
<dbReference type="EMBL" id="KV745096">
    <property type="protein sequence ID" value="OCK77854.1"/>
    <property type="molecule type" value="Genomic_DNA"/>
</dbReference>
<keyword evidence="2" id="KW-1185">Reference proteome</keyword>
<gene>
    <name evidence="1" type="ORF">K432DRAFT_459400</name>
</gene>
<name>A0A8E2JDB4_9PEZI</name>
<evidence type="ECO:0000313" key="2">
    <source>
        <dbReference type="Proteomes" id="UP000250266"/>
    </source>
</evidence>
<organism evidence="1 2">
    <name type="scientific">Lepidopterella palustris CBS 459.81</name>
    <dbReference type="NCBI Taxonomy" id="1314670"/>
    <lineage>
        <taxon>Eukaryota</taxon>
        <taxon>Fungi</taxon>
        <taxon>Dikarya</taxon>
        <taxon>Ascomycota</taxon>
        <taxon>Pezizomycotina</taxon>
        <taxon>Dothideomycetes</taxon>
        <taxon>Pleosporomycetidae</taxon>
        <taxon>Mytilinidiales</taxon>
        <taxon>Argynnaceae</taxon>
        <taxon>Lepidopterella</taxon>
    </lineage>
</organism>